<evidence type="ECO:0000313" key="2">
    <source>
        <dbReference type="Proteomes" id="UP000642748"/>
    </source>
</evidence>
<gene>
    <name evidence="1" type="ORF">Raf01_34940</name>
</gene>
<protein>
    <submittedName>
        <fullName evidence="1">Uncharacterized protein</fullName>
    </submittedName>
</protein>
<dbReference type="SUPFAM" id="SSF81301">
    <property type="entry name" value="Nucleotidyltransferase"/>
    <property type="match status" value="1"/>
</dbReference>
<dbReference type="InterPro" id="IPR007344">
    <property type="entry name" value="GrpB/CoaE"/>
</dbReference>
<accession>A0A8J3QSR3</accession>
<dbReference type="Proteomes" id="UP000642748">
    <property type="component" value="Unassembled WGS sequence"/>
</dbReference>
<proteinExistence type="predicted"/>
<dbReference type="EMBL" id="BONZ01000032">
    <property type="protein sequence ID" value="GIH15322.1"/>
    <property type="molecule type" value="Genomic_DNA"/>
</dbReference>
<dbReference type="Pfam" id="PF04229">
    <property type="entry name" value="GrpB"/>
    <property type="match status" value="1"/>
</dbReference>
<dbReference type="RefSeq" id="WP_275412995.1">
    <property type="nucleotide sequence ID" value="NZ_BONZ01000032.1"/>
</dbReference>
<sequence>MAERVTPWSRPNREPRHTRWCSLRRRRERVAAKAIIDLMAAAPTLEAIMGREATMATLGYQRYETGMPNRLFYYRDRDGRRTHQLHVVTTET</sequence>
<keyword evidence="2" id="KW-1185">Reference proteome</keyword>
<dbReference type="AlphaFoldDB" id="A0A8J3QSR3"/>
<dbReference type="Gene3D" id="3.30.460.10">
    <property type="entry name" value="Beta Polymerase, domain 2"/>
    <property type="match status" value="1"/>
</dbReference>
<evidence type="ECO:0000313" key="1">
    <source>
        <dbReference type="EMBL" id="GIH15322.1"/>
    </source>
</evidence>
<dbReference type="InterPro" id="IPR043519">
    <property type="entry name" value="NT_sf"/>
</dbReference>
<reference evidence="1" key="1">
    <citation type="submission" date="2021-01" db="EMBL/GenBank/DDBJ databases">
        <title>Whole genome shotgun sequence of Rugosimonospora africana NBRC 104875.</title>
        <authorList>
            <person name="Komaki H."/>
            <person name="Tamura T."/>
        </authorList>
    </citation>
    <scope>NUCLEOTIDE SEQUENCE</scope>
    <source>
        <strain evidence="1">NBRC 104875</strain>
    </source>
</reference>
<name>A0A8J3QSR3_9ACTN</name>
<comment type="caution">
    <text evidence="1">The sequence shown here is derived from an EMBL/GenBank/DDBJ whole genome shotgun (WGS) entry which is preliminary data.</text>
</comment>
<organism evidence="1 2">
    <name type="scientific">Rugosimonospora africana</name>
    <dbReference type="NCBI Taxonomy" id="556532"/>
    <lineage>
        <taxon>Bacteria</taxon>
        <taxon>Bacillati</taxon>
        <taxon>Actinomycetota</taxon>
        <taxon>Actinomycetes</taxon>
        <taxon>Micromonosporales</taxon>
        <taxon>Micromonosporaceae</taxon>
        <taxon>Rugosimonospora</taxon>
    </lineage>
</organism>